<dbReference type="PATRIC" id="fig|593117.10.peg.538"/>
<accession>C5A480</accession>
<dbReference type="Gene3D" id="3.40.50.1010">
    <property type="entry name" value="5'-nuclease"/>
    <property type="match status" value="1"/>
</dbReference>
<dbReference type="STRING" id="593117.TGAM_0540"/>
<feature type="domain" description="PIN" evidence="1">
    <location>
        <begin position="4"/>
        <end position="119"/>
    </location>
</feature>
<dbReference type="HOGENOM" id="CLU_147223_0_1_2"/>
<dbReference type="PaxDb" id="593117-TGAM_0540"/>
<name>C5A480_THEGJ</name>
<sequence length="143" mass="16387">MEVVLDYNVVFSALYNRGVAYKLFMLNHVTKDVEFLVPGYFWEEVERKKDRLARLTRLTYEDFEFILRIIKSQTITMPEHVVKIGIEEALSLSPDPKDIPYVALALALNLPLVTGDLKLKNAIRDRIVVYSPSELLKLMGGSV</sequence>
<dbReference type="RefSeq" id="WP_015858160.1">
    <property type="nucleotide sequence ID" value="NC_012804.1"/>
</dbReference>
<dbReference type="InterPro" id="IPR029060">
    <property type="entry name" value="PIN-like_dom_sf"/>
</dbReference>
<organism evidence="2 3">
    <name type="scientific">Thermococcus gammatolerans (strain DSM 15229 / JCM 11827 / EJ3)</name>
    <dbReference type="NCBI Taxonomy" id="593117"/>
    <lineage>
        <taxon>Archaea</taxon>
        <taxon>Methanobacteriati</taxon>
        <taxon>Methanobacteriota</taxon>
        <taxon>Thermococci</taxon>
        <taxon>Thermococcales</taxon>
        <taxon>Thermococcaceae</taxon>
        <taxon>Thermococcus</taxon>
    </lineage>
</organism>
<dbReference type="GeneID" id="7987408"/>
<gene>
    <name evidence="2" type="ordered locus">TGAM_0540</name>
</gene>
<dbReference type="OrthoDB" id="97388at2157"/>
<dbReference type="InterPro" id="IPR002716">
    <property type="entry name" value="PIN_dom"/>
</dbReference>
<dbReference type="KEGG" id="tga:TGAM_0540"/>
<keyword evidence="3" id="KW-1185">Reference proteome</keyword>
<dbReference type="Proteomes" id="UP000001488">
    <property type="component" value="Chromosome"/>
</dbReference>
<evidence type="ECO:0000313" key="2">
    <source>
        <dbReference type="EMBL" id="ACS33042.1"/>
    </source>
</evidence>
<dbReference type="Pfam" id="PF10130">
    <property type="entry name" value="PIN_2"/>
    <property type="match status" value="1"/>
</dbReference>
<evidence type="ECO:0000259" key="1">
    <source>
        <dbReference type="Pfam" id="PF10130"/>
    </source>
</evidence>
<dbReference type="eggNOG" id="arCOG02121">
    <property type="taxonomic scope" value="Archaea"/>
</dbReference>
<dbReference type="SUPFAM" id="SSF88723">
    <property type="entry name" value="PIN domain-like"/>
    <property type="match status" value="1"/>
</dbReference>
<dbReference type="EMBL" id="CP001398">
    <property type="protein sequence ID" value="ACS33042.1"/>
    <property type="molecule type" value="Genomic_DNA"/>
</dbReference>
<evidence type="ECO:0000313" key="3">
    <source>
        <dbReference type="Proteomes" id="UP000001488"/>
    </source>
</evidence>
<proteinExistence type="predicted"/>
<reference evidence="2 3" key="1">
    <citation type="journal article" date="2007" name="Genome Biol.">
        <title>Genome analysis and genome-wide proteomics of Thermococcus gammatolerans, the most radioresistant organism known amongst the Archaea.</title>
        <authorList>
            <person name="Zivanovic Y."/>
            <person name="Armengaud J."/>
            <person name="Lagorce A."/>
            <person name="Leplat C."/>
            <person name="Guerin P."/>
            <person name="Dutertre M."/>
            <person name="Anthouard V."/>
            <person name="Forterre P."/>
            <person name="Wincker P."/>
            <person name="Confalonieri F."/>
        </authorList>
    </citation>
    <scope>NUCLEOTIDE SEQUENCE [LARGE SCALE GENOMIC DNA]</scope>
    <source>
        <strain evidence="3">DSM 15229 / JCM 11827 / EJ3</strain>
    </source>
</reference>
<dbReference type="AlphaFoldDB" id="C5A480"/>
<protein>
    <recommendedName>
        <fullName evidence="1">PIN domain-containing protein</fullName>
    </recommendedName>
</protein>